<protein>
    <recommendedName>
        <fullName evidence="2">LSM12 anticodon-binding domain-containing protein</fullName>
    </recommendedName>
</protein>
<dbReference type="InterPro" id="IPR019181">
    <property type="entry name" value="LSM12_ABD"/>
</dbReference>
<evidence type="ECO:0000313" key="4">
    <source>
        <dbReference type="Proteomes" id="UP000489600"/>
    </source>
</evidence>
<evidence type="ECO:0000256" key="1">
    <source>
        <dbReference type="SAM" id="MobiDB-lite"/>
    </source>
</evidence>
<dbReference type="Pfam" id="PF09793">
    <property type="entry name" value="AD"/>
    <property type="match status" value="1"/>
</dbReference>
<evidence type="ECO:0000313" key="3">
    <source>
        <dbReference type="EMBL" id="VVB16624.1"/>
    </source>
</evidence>
<dbReference type="OrthoDB" id="1057137at2759"/>
<name>A0A565CSX2_9BRAS</name>
<dbReference type="AlphaFoldDB" id="A0A565CSX2"/>
<keyword evidence="4" id="KW-1185">Reference proteome</keyword>
<accession>A0A565CSX2</accession>
<proteinExistence type="predicted"/>
<feature type="region of interest" description="Disordered" evidence="1">
    <location>
        <begin position="1"/>
        <end position="23"/>
    </location>
</feature>
<dbReference type="EMBL" id="CABITT030000008">
    <property type="protein sequence ID" value="VVB16624.1"/>
    <property type="molecule type" value="Genomic_DNA"/>
</dbReference>
<feature type="domain" description="LSM12 anticodon-binding" evidence="2">
    <location>
        <begin position="11"/>
        <end position="47"/>
    </location>
</feature>
<comment type="caution">
    <text evidence="3">The sequence shown here is derived from an EMBL/GenBank/DDBJ whole genome shotgun (WGS) entry which is preliminary data.</text>
</comment>
<dbReference type="Proteomes" id="UP000489600">
    <property type="component" value="Unassembled WGS sequence"/>
</dbReference>
<sequence length="49" mass="5477">MDSIDLLSESKQRENHLQKAHQAVPRDIEKLGVGVTKEAQSIFDALSDK</sequence>
<organism evidence="3 4">
    <name type="scientific">Arabis nemorensis</name>
    <dbReference type="NCBI Taxonomy" id="586526"/>
    <lineage>
        <taxon>Eukaryota</taxon>
        <taxon>Viridiplantae</taxon>
        <taxon>Streptophyta</taxon>
        <taxon>Embryophyta</taxon>
        <taxon>Tracheophyta</taxon>
        <taxon>Spermatophyta</taxon>
        <taxon>Magnoliopsida</taxon>
        <taxon>eudicotyledons</taxon>
        <taxon>Gunneridae</taxon>
        <taxon>Pentapetalae</taxon>
        <taxon>rosids</taxon>
        <taxon>malvids</taxon>
        <taxon>Brassicales</taxon>
        <taxon>Brassicaceae</taxon>
        <taxon>Arabideae</taxon>
        <taxon>Arabis</taxon>
    </lineage>
</organism>
<feature type="compositionally biased region" description="Basic and acidic residues" evidence="1">
    <location>
        <begin position="8"/>
        <end position="17"/>
    </location>
</feature>
<evidence type="ECO:0000259" key="2">
    <source>
        <dbReference type="Pfam" id="PF09793"/>
    </source>
</evidence>
<reference evidence="3" key="1">
    <citation type="submission" date="2019-07" db="EMBL/GenBank/DDBJ databases">
        <authorList>
            <person name="Dittberner H."/>
        </authorList>
    </citation>
    <scope>NUCLEOTIDE SEQUENCE [LARGE SCALE GENOMIC DNA]</scope>
</reference>
<gene>
    <name evidence="3" type="ORF">ANE_LOCUS27068</name>
</gene>